<accession>B0C9Q0</accession>
<reference evidence="2 3" key="1">
    <citation type="journal article" date="2008" name="Proc. Natl. Acad. Sci. U.S.A.">
        <title>Niche adaptation and genome expansion in the chlorophyll d-producing cyanobacterium Acaryochloris marina.</title>
        <authorList>
            <person name="Swingley W.D."/>
            <person name="Chen M."/>
            <person name="Cheung P.C."/>
            <person name="Conrad A.L."/>
            <person name="Dejesa L.C."/>
            <person name="Hao J."/>
            <person name="Honchak B.M."/>
            <person name="Karbach L.E."/>
            <person name="Kurdoglu A."/>
            <person name="Lahiri S."/>
            <person name="Mastrian S.D."/>
            <person name="Miyashita H."/>
            <person name="Page L."/>
            <person name="Ramakrishna P."/>
            <person name="Satoh S."/>
            <person name="Sattley W.M."/>
            <person name="Shimada Y."/>
            <person name="Taylor H.L."/>
            <person name="Tomo T."/>
            <person name="Tsuchiya T."/>
            <person name="Wang Z.T."/>
            <person name="Raymond J."/>
            <person name="Mimuro M."/>
            <person name="Blankenship R.E."/>
            <person name="Touchman J.W."/>
        </authorList>
    </citation>
    <scope>NUCLEOTIDE SEQUENCE [LARGE SCALE GENOMIC DNA]</scope>
    <source>
        <strain evidence="3">MBIC 11017</strain>
    </source>
</reference>
<dbReference type="Proteomes" id="UP000000268">
    <property type="component" value="Chromosome"/>
</dbReference>
<evidence type="ECO:0000259" key="1">
    <source>
        <dbReference type="Pfam" id="PF00294"/>
    </source>
</evidence>
<dbReference type="EMBL" id="CP000828">
    <property type="protein sequence ID" value="ABW30198.1"/>
    <property type="molecule type" value="Genomic_DNA"/>
</dbReference>
<keyword evidence="3" id="KW-1185">Reference proteome</keyword>
<evidence type="ECO:0000313" key="2">
    <source>
        <dbReference type="EMBL" id="ABW30198.1"/>
    </source>
</evidence>
<dbReference type="SUPFAM" id="SSF53613">
    <property type="entry name" value="Ribokinase-like"/>
    <property type="match status" value="1"/>
</dbReference>
<dbReference type="PANTHER" id="PTHR42774">
    <property type="entry name" value="PHOSPHOTRANSFERASE SYSTEM TRANSPORT PROTEIN"/>
    <property type="match status" value="1"/>
</dbReference>
<dbReference type="RefSeq" id="WP_012165457.1">
    <property type="nucleotide sequence ID" value="NC_009925.1"/>
</dbReference>
<protein>
    <submittedName>
        <fullName evidence="2">Kinase, PfkB family</fullName>
    </submittedName>
</protein>
<feature type="domain" description="Carbohydrate kinase PfkB" evidence="1">
    <location>
        <begin position="42"/>
        <end position="292"/>
    </location>
</feature>
<gene>
    <name evidence="2" type="ordered locus">AM1_5236</name>
</gene>
<dbReference type="InterPro" id="IPR011611">
    <property type="entry name" value="PfkB_dom"/>
</dbReference>
<name>B0C9Q0_ACAM1</name>
<evidence type="ECO:0000313" key="3">
    <source>
        <dbReference type="Proteomes" id="UP000000268"/>
    </source>
</evidence>
<dbReference type="KEGG" id="amr:AM1_5236"/>
<keyword evidence="2" id="KW-0808">Transferase</keyword>
<organism evidence="2 3">
    <name type="scientific">Acaryochloris marina (strain MBIC 11017)</name>
    <dbReference type="NCBI Taxonomy" id="329726"/>
    <lineage>
        <taxon>Bacteria</taxon>
        <taxon>Bacillati</taxon>
        <taxon>Cyanobacteriota</taxon>
        <taxon>Cyanophyceae</taxon>
        <taxon>Acaryochloridales</taxon>
        <taxon>Acaryochloridaceae</taxon>
        <taxon>Acaryochloris</taxon>
    </lineage>
</organism>
<dbReference type="OrthoDB" id="9813569at2"/>
<keyword evidence="2" id="KW-0418">Kinase</keyword>
<proteinExistence type="predicted"/>
<dbReference type="AlphaFoldDB" id="B0C9Q0"/>
<dbReference type="PANTHER" id="PTHR42774:SF3">
    <property type="entry name" value="KETOHEXOKINASE"/>
    <property type="match status" value="1"/>
</dbReference>
<dbReference type="Pfam" id="PF00294">
    <property type="entry name" value="PfkB"/>
    <property type="match status" value="1"/>
</dbReference>
<dbReference type="InterPro" id="IPR029056">
    <property type="entry name" value="Ribokinase-like"/>
</dbReference>
<dbReference type="eggNOG" id="COG0524">
    <property type="taxonomic scope" value="Bacteria"/>
</dbReference>
<dbReference type="STRING" id="329726.AM1_5236"/>
<dbReference type="GO" id="GO:0016301">
    <property type="term" value="F:kinase activity"/>
    <property type="evidence" value="ECO:0007669"/>
    <property type="project" value="UniProtKB-KW"/>
</dbReference>
<dbReference type="HOGENOM" id="CLU_027634_10_2_3"/>
<dbReference type="InterPro" id="IPR052562">
    <property type="entry name" value="Ketohexokinase-related"/>
</dbReference>
<sequence>MLSSFACRPLGLFIGLSTLDIIYLASGPPQANQKLVALDSLISAGGPATNAAATFAHLGNSAHLLSAMGQHPITQLMRSDLASVSPSILHTDLTPTQTQSPPVSSIVVTQTTGERAVISLNAQRQIAQPDQIPQDLRKKLTTTDIILMDGHQIPVSLAIAQQATNIPTVLDGGSWKPSLENLLPYINYAICSTDFHPPGCEDTQATVEYLKQTLPDPAHIAITQGDQPILYWDDTEGGSVPLPQITPVDTLGAGDIFHGAFCHFILGSDFPQALAQAAHVASTACQFFGTRAWMQSY</sequence>
<dbReference type="Gene3D" id="3.40.1190.20">
    <property type="match status" value="1"/>
</dbReference>